<accession>A0A3P1VJD0</accession>
<keyword evidence="4" id="KW-1185">Reference proteome</keyword>
<dbReference type="Gene3D" id="6.10.250.1120">
    <property type="match status" value="1"/>
</dbReference>
<name>A0A3P1VJD0_9STRE</name>
<dbReference type="PANTHER" id="PTHR43736">
    <property type="entry name" value="ADP-RIBOSE PYROPHOSPHATASE"/>
    <property type="match status" value="1"/>
</dbReference>
<feature type="domain" description="Nudix hydrolase" evidence="2">
    <location>
        <begin position="68"/>
        <end position="195"/>
    </location>
</feature>
<gene>
    <name evidence="3" type="ORF">EII38_01855</name>
</gene>
<dbReference type="Gene3D" id="3.90.79.10">
    <property type="entry name" value="Nucleoside Triphosphate Pyrophosphohydrolase"/>
    <property type="match status" value="1"/>
</dbReference>
<dbReference type="Proteomes" id="UP000281771">
    <property type="component" value="Unassembled WGS sequence"/>
</dbReference>
<dbReference type="CDD" id="cd18889">
    <property type="entry name" value="NUDIX_ADPRase"/>
    <property type="match status" value="1"/>
</dbReference>
<comment type="caution">
    <text evidence="3">The sequence shown here is derived from an EMBL/GenBank/DDBJ whole genome shotgun (WGS) entry which is preliminary data.</text>
</comment>
<proteinExistence type="inferred from homology"/>
<reference evidence="3 4" key="1">
    <citation type="submission" date="2018-11" db="EMBL/GenBank/DDBJ databases">
        <title>Genomes From Bacteria Associated with the Canine Oral Cavity: a Test Case for Automated Genome-Based Taxonomic Assignment.</title>
        <authorList>
            <person name="Coil D.A."/>
            <person name="Jospin G."/>
            <person name="Darling A.E."/>
            <person name="Wallis C."/>
            <person name="Davis I.J."/>
            <person name="Harris S."/>
            <person name="Eisen J.A."/>
            <person name="Holcombe L.J."/>
            <person name="O'Flynn C."/>
        </authorList>
    </citation>
    <scope>NUCLEOTIDE SEQUENCE [LARGE SCALE GENOMIC DNA]</scope>
    <source>
        <strain evidence="3 4">OH4621_COT-116</strain>
    </source>
</reference>
<protein>
    <submittedName>
        <fullName evidence="3">NUDIX domain-containing protein</fullName>
    </submittedName>
</protein>
<dbReference type="Pfam" id="PF12535">
    <property type="entry name" value="Nudix_N"/>
    <property type="match status" value="1"/>
</dbReference>
<sequence>MTDKDKWLDWAIRLQSLAQNGLAYSKDVFDLERFEEIRQIAAEMLVTPSGLPIETVKELFCNESGYQTPKIDTRAAIFKDMKILLVQERDGRWALPGGWCDVDQSVMDNTIKEVKEEAGLEVQAEKVIAILDKKKNNPAQSAHHVTKVFILCTSMGGEFVANSETLACEYFELDKLPVLSEGKTTAKQIALCFEAAADEHWQTRFD</sequence>
<dbReference type="InterPro" id="IPR059176">
    <property type="entry name" value="UDP-X_N"/>
</dbReference>
<evidence type="ECO:0000259" key="2">
    <source>
        <dbReference type="PROSITE" id="PS51462"/>
    </source>
</evidence>
<organism evidence="3 4">
    <name type="scientific">Streptococcus minor</name>
    <dbReference type="NCBI Taxonomy" id="229549"/>
    <lineage>
        <taxon>Bacteria</taxon>
        <taxon>Bacillati</taxon>
        <taxon>Bacillota</taxon>
        <taxon>Bacilli</taxon>
        <taxon>Lactobacillales</taxon>
        <taxon>Streptococcaceae</taxon>
        <taxon>Streptococcus</taxon>
    </lineage>
</organism>
<dbReference type="InterPro" id="IPR015797">
    <property type="entry name" value="NUDIX_hydrolase-like_dom_sf"/>
</dbReference>
<dbReference type="EMBL" id="RQZA01000001">
    <property type="protein sequence ID" value="RRD32503.1"/>
    <property type="molecule type" value="Genomic_DNA"/>
</dbReference>
<dbReference type="Pfam" id="PF00293">
    <property type="entry name" value="NUDIX"/>
    <property type="match status" value="1"/>
</dbReference>
<evidence type="ECO:0000256" key="1">
    <source>
        <dbReference type="ARBA" id="ARBA00005582"/>
    </source>
</evidence>
<evidence type="ECO:0000313" key="4">
    <source>
        <dbReference type="Proteomes" id="UP000281771"/>
    </source>
</evidence>
<dbReference type="RefSeq" id="WP_018167497.1">
    <property type="nucleotide sequence ID" value="NZ_RQZA01000001.1"/>
</dbReference>
<dbReference type="AlphaFoldDB" id="A0A3P1VJD0"/>
<dbReference type="STRING" id="1123309.GCA_000377005_01581"/>
<dbReference type="PROSITE" id="PS51462">
    <property type="entry name" value="NUDIX"/>
    <property type="match status" value="1"/>
</dbReference>
<dbReference type="InterPro" id="IPR000086">
    <property type="entry name" value="NUDIX_hydrolase_dom"/>
</dbReference>
<dbReference type="SUPFAM" id="SSF55811">
    <property type="entry name" value="Nudix"/>
    <property type="match status" value="1"/>
</dbReference>
<evidence type="ECO:0000313" key="3">
    <source>
        <dbReference type="EMBL" id="RRD32503.1"/>
    </source>
</evidence>
<comment type="similarity">
    <text evidence="1">Belongs to the Nudix hydrolase family.</text>
</comment>
<dbReference type="PANTHER" id="PTHR43736:SF1">
    <property type="entry name" value="DIHYDRONEOPTERIN TRIPHOSPHATE DIPHOSPHATASE"/>
    <property type="match status" value="1"/>
</dbReference>